<keyword evidence="2" id="KW-1185">Reference proteome</keyword>
<protein>
    <submittedName>
        <fullName evidence="1">Uncharacterized protein</fullName>
    </submittedName>
</protein>
<dbReference type="Proteomes" id="UP000254467">
    <property type="component" value="Unassembled WGS sequence"/>
</dbReference>
<reference evidence="1 2" key="1">
    <citation type="submission" date="2018-06" db="EMBL/GenBank/DDBJ databases">
        <authorList>
            <consortium name="Pathogen Informatics"/>
            <person name="Doyle S."/>
        </authorList>
    </citation>
    <scope>NUCLEOTIDE SEQUENCE [LARGE SCALE GENOMIC DNA]</scope>
    <source>
        <strain evidence="1 2">NCTC11862</strain>
    </source>
</reference>
<dbReference type="EMBL" id="UFXQ01000001">
    <property type="protein sequence ID" value="STC68980.1"/>
    <property type="molecule type" value="Genomic_DNA"/>
</dbReference>
<sequence length="116" mass="13009">MSVGRAYVAFDLDQVPHSDIQDFLHWFDLAAEFDDDSGATTPMLTRWYETLLARYQPTPGWDGTKYFVASDFVWARINAPDAEETARQLARELGVGFYITGDSTIEVKLPDGTVVA</sequence>
<evidence type="ECO:0000313" key="2">
    <source>
        <dbReference type="Proteomes" id="UP000254467"/>
    </source>
</evidence>
<dbReference type="RefSeq" id="WP_018582298.1">
    <property type="nucleotide sequence ID" value="NZ_LDYD01000003.1"/>
</dbReference>
<evidence type="ECO:0000313" key="1">
    <source>
        <dbReference type="EMBL" id="STC68980.1"/>
    </source>
</evidence>
<dbReference type="AlphaFoldDB" id="A0A376CKJ5"/>
<organism evidence="1 2">
    <name type="scientific">Corynebacterium pilosum</name>
    <dbReference type="NCBI Taxonomy" id="35756"/>
    <lineage>
        <taxon>Bacteria</taxon>
        <taxon>Bacillati</taxon>
        <taxon>Actinomycetota</taxon>
        <taxon>Actinomycetes</taxon>
        <taxon>Mycobacteriales</taxon>
        <taxon>Corynebacteriaceae</taxon>
        <taxon>Corynebacterium</taxon>
    </lineage>
</organism>
<dbReference type="OrthoDB" id="882812at2"/>
<proteinExistence type="predicted"/>
<accession>A0A376CKJ5</accession>
<gene>
    <name evidence="1" type="ORF">NCTC11862_00756</name>
</gene>
<name>A0A376CKJ5_9CORY</name>
<dbReference type="STRING" id="35756.GCA_001044155_00640"/>